<organism evidence="1 2">
    <name type="scientific">Roseococcus pinisoli</name>
    <dbReference type="NCBI Taxonomy" id="2835040"/>
    <lineage>
        <taxon>Bacteria</taxon>
        <taxon>Pseudomonadati</taxon>
        <taxon>Pseudomonadota</taxon>
        <taxon>Alphaproteobacteria</taxon>
        <taxon>Acetobacterales</taxon>
        <taxon>Roseomonadaceae</taxon>
        <taxon>Roseococcus</taxon>
    </lineage>
</organism>
<accession>A0ABS5QHD9</accession>
<evidence type="ECO:0000313" key="1">
    <source>
        <dbReference type="EMBL" id="MBS7812347.1"/>
    </source>
</evidence>
<comment type="caution">
    <text evidence="1">The sequence shown here is derived from an EMBL/GenBank/DDBJ whole genome shotgun (WGS) entry which is preliminary data.</text>
</comment>
<proteinExistence type="predicted"/>
<keyword evidence="2" id="KW-1185">Reference proteome</keyword>
<name>A0ABS5QHD9_9PROT</name>
<dbReference type="RefSeq" id="WP_213671055.1">
    <property type="nucleotide sequence ID" value="NZ_JAHCDA010000003.1"/>
</dbReference>
<gene>
    <name evidence="1" type="ORF">KHU32_15460</name>
</gene>
<dbReference type="EMBL" id="JAHCDA010000003">
    <property type="protein sequence ID" value="MBS7812347.1"/>
    <property type="molecule type" value="Genomic_DNA"/>
</dbReference>
<sequence length="172" mass="18882">MTAISVPSATKKLRLLLRGETENHVEIGRYLRLLNTAVLQEAIRRSGLTRRRAYYFIAISRAIDDGLISEASVALIGWVKARALCAVARRTGKPVPKADILSALRSSKEKVHNQSMVKAGCECRSSITFTLGEGEGEELRELLARFGWSQGDGPTAKTLALLAMCRTANQIR</sequence>
<reference evidence="1 2" key="1">
    <citation type="submission" date="2021-05" db="EMBL/GenBank/DDBJ databases">
        <title>Roseococcus sp. XZZS9, whole genome shotgun sequencing project.</title>
        <authorList>
            <person name="Zhao G."/>
            <person name="Shen L."/>
        </authorList>
    </citation>
    <scope>NUCLEOTIDE SEQUENCE [LARGE SCALE GENOMIC DNA]</scope>
    <source>
        <strain evidence="1 2">XZZS9</strain>
    </source>
</reference>
<dbReference type="Proteomes" id="UP000766336">
    <property type="component" value="Unassembled WGS sequence"/>
</dbReference>
<evidence type="ECO:0000313" key="2">
    <source>
        <dbReference type="Proteomes" id="UP000766336"/>
    </source>
</evidence>
<protein>
    <submittedName>
        <fullName evidence="1">Uncharacterized protein</fullName>
    </submittedName>
</protein>